<comment type="caution">
    <text evidence="1">The sequence shown here is derived from an EMBL/GenBank/DDBJ whole genome shotgun (WGS) entry which is preliminary data.</text>
</comment>
<evidence type="ECO:0000313" key="1">
    <source>
        <dbReference type="EMBL" id="REG76927.1"/>
    </source>
</evidence>
<dbReference type="RefSeq" id="WP_086544093.1">
    <property type="nucleotide sequence ID" value="NZ_MSSW01000112.1"/>
</dbReference>
<name>A0A3E0D322_9BACT</name>
<gene>
    <name evidence="1" type="ORF">C8N25_1487</name>
</gene>
<reference evidence="1 2" key="1">
    <citation type="submission" date="2018-08" db="EMBL/GenBank/DDBJ databases">
        <title>Genomic Encyclopedia of Archaeal and Bacterial Type Strains, Phase II (KMG-II): from individual species to whole genera.</title>
        <authorList>
            <person name="Goeker M."/>
        </authorList>
    </citation>
    <scope>NUCLEOTIDE SEQUENCE [LARGE SCALE GENOMIC DNA]</scope>
    <source>
        <strain evidence="1 2">DSM 15986</strain>
    </source>
</reference>
<proteinExistence type="predicted"/>
<protein>
    <submittedName>
        <fullName evidence="1">Uncharacterized protein</fullName>
    </submittedName>
</protein>
<keyword evidence="2" id="KW-1185">Reference proteome</keyword>
<organism evidence="1 2">
    <name type="scientific">Algoriphagus antarcticus</name>
    <dbReference type="NCBI Taxonomy" id="238540"/>
    <lineage>
        <taxon>Bacteria</taxon>
        <taxon>Pseudomonadati</taxon>
        <taxon>Bacteroidota</taxon>
        <taxon>Cytophagia</taxon>
        <taxon>Cytophagales</taxon>
        <taxon>Cyclobacteriaceae</taxon>
        <taxon>Algoriphagus</taxon>
    </lineage>
</organism>
<evidence type="ECO:0000313" key="2">
    <source>
        <dbReference type="Proteomes" id="UP000256405"/>
    </source>
</evidence>
<sequence length="177" mass="20386">MILIFNSCVSEEEPFTAPVSDSQLAVEDARAWLGPQEEFEVPITSAANARVRNQIKKIHWNKAITHDNGRIIEVAVKYSVHGVPMRVDTTKVLLKQKQKNSFYRLLIRKDSLGNCTKSLLKYFPEQHVDGQSKLEVNNFMSLSPQFSGDIQLIDREENLEMGWRVKNGNVFQQYYQQ</sequence>
<dbReference type="OrthoDB" id="6400617at2"/>
<dbReference type="EMBL" id="QUNF01000048">
    <property type="protein sequence ID" value="REG76927.1"/>
    <property type="molecule type" value="Genomic_DNA"/>
</dbReference>
<dbReference type="AlphaFoldDB" id="A0A3E0D322"/>
<accession>A0A3E0D322</accession>
<dbReference type="Proteomes" id="UP000256405">
    <property type="component" value="Unassembled WGS sequence"/>
</dbReference>